<accession>A0A2P2LZ91</accession>
<reference evidence="1" key="1">
    <citation type="submission" date="2018-02" db="EMBL/GenBank/DDBJ databases">
        <title>Rhizophora mucronata_Transcriptome.</title>
        <authorList>
            <person name="Meera S.P."/>
            <person name="Sreeshan A."/>
            <person name="Augustine A."/>
        </authorList>
    </citation>
    <scope>NUCLEOTIDE SEQUENCE</scope>
    <source>
        <tissue evidence="1">Leaf</tissue>
    </source>
</reference>
<sequence length="58" mass="6828">MFCTMKRFSKSLSLKKRLHNHVLHQIIAYENVLLYNCRMPQSDNFNEHASEYPASATL</sequence>
<proteinExistence type="predicted"/>
<dbReference type="AlphaFoldDB" id="A0A2P2LZ91"/>
<protein>
    <submittedName>
        <fullName evidence="1">Uncharacterized protein MANES_05G082600</fullName>
    </submittedName>
</protein>
<name>A0A2P2LZ91_RHIMU</name>
<dbReference type="EMBL" id="GGEC01042801">
    <property type="protein sequence ID" value="MBX23285.1"/>
    <property type="molecule type" value="Transcribed_RNA"/>
</dbReference>
<organism evidence="1">
    <name type="scientific">Rhizophora mucronata</name>
    <name type="common">Asiatic mangrove</name>
    <dbReference type="NCBI Taxonomy" id="61149"/>
    <lineage>
        <taxon>Eukaryota</taxon>
        <taxon>Viridiplantae</taxon>
        <taxon>Streptophyta</taxon>
        <taxon>Embryophyta</taxon>
        <taxon>Tracheophyta</taxon>
        <taxon>Spermatophyta</taxon>
        <taxon>Magnoliopsida</taxon>
        <taxon>eudicotyledons</taxon>
        <taxon>Gunneridae</taxon>
        <taxon>Pentapetalae</taxon>
        <taxon>rosids</taxon>
        <taxon>fabids</taxon>
        <taxon>Malpighiales</taxon>
        <taxon>Rhizophoraceae</taxon>
        <taxon>Rhizophora</taxon>
    </lineage>
</organism>
<evidence type="ECO:0000313" key="1">
    <source>
        <dbReference type="EMBL" id="MBX23285.1"/>
    </source>
</evidence>